<dbReference type="InterPro" id="IPR029071">
    <property type="entry name" value="Ubiquitin-like_domsf"/>
</dbReference>
<dbReference type="EMBL" id="QDEB01044422">
    <property type="protein sequence ID" value="RZC38317.1"/>
    <property type="molecule type" value="Genomic_DNA"/>
</dbReference>
<dbReference type="Gene3D" id="1.20.80.10">
    <property type="match status" value="1"/>
</dbReference>
<dbReference type="GO" id="GO:0003774">
    <property type="term" value="F:cytoskeletal motor activity"/>
    <property type="evidence" value="ECO:0007669"/>
    <property type="project" value="UniProtKB-UniRule"/>
</dbReference>
<sequence>QYVNKYQGKKLGAHEPHVFALAEAAYASLQTDPSGKGHTNQSLVISGESGAGKTENTRFILQYLCSVTSGVSTWVEQQILEANTILEAFGNAKTVRNDNSSRFGKFMQVCFDARWMIAGCIIQDYLLEQSRLTFQGPGERNYHVFYQLVEGARNNKELAAQLHLKDASFYNYLNQSSCSKLEGDARRLDTLRLAFNVLQVPTNMCNGIFQTLSAILWLGNLSFEDIDGEKCQLSGKDNEILEIISDLLELEVNSLKQVVLLRQINVRGNITEIPLKLQEARENRHAMAKALYSRTFAWLINHINNCTNPGQDSSRFLGVLDIFGFENFAVNSFEQLCINYTNEKLHKFFNHYVFALEQEIYEQEAIQFNHISFTDNTLCLELLEKPPRCILRLLSEQCHLPRGCDASYISNLHSEFENHERYERIEDVGKQNLGSNIMQAVKNEFLQELSKYQDLTNYMASRQLANGGTTVSRGTSKGKPTVSDTFRHQLQALVDVLQSTTPWYVRCIKPNSEKLPNDYNNNLVLDQLKYLGMLDIIRIRKEGFPIHMNFEDFVSRYHCLSKNRLPPDMIRACRDLLESHNLPKTEWQLGKTKVFMRSHIHEPLEETRNKMITSRAILIQKTYRKYIARKEFLKIRNAVLRIQHAYIGWKLRIEFLRKRRAAIVIQSHLRGVFAREVAAALREMRRVEEEMRKREKMEEERRAKEAEEAQRQLEEKEQSKRIEDLEKSEKAAEQEIAALSHMAEQLKPRLNEPVTESVDLDNLFAFLSDVHPQNPNQIIDEIGEKMNELVEDLDVELETVIQQELEGLALEQQQQPTPPKLAMPTLPEPTGPPPPPPPALQTTTESSPQQESKESNNTEPIYEAVLPRDDSTCVSPPPLPAPPRLPTESPKASPPTSRPNSAVPPSWRYTHEQETNNAEREQRRKYRVEKKLQEMTETSEKDSSTEETYHDMLEFAENYFNAHERSPEGTIIATLTRKRQSSEMIPKCEMVTYYKGNTIPSSHIHMYDPDNINIACSIFRDLCKYIRGEMNVERELLVIQTIIGHALEREEIRDEIFVQCIRQATNNPNSEGTERVWLLLCLCVVSFQPSKLLHRYFVSFLKKNLAQGGRISQYVQWCIDNCNNTKVKVREHPPSSVEVAAMKRLGTIVCRFFFLDGRTKAIDVHPTDTAGDAARKLAERLGLRNLDGWAIYQSRPDGEEHVRAHYYLYDVIAQWEMSQNKLAPPSGLSTLGRRGGTALSGGENRFIFKRRLFKSSRELSQDPVEVNLLYAQAVHSVVKSDDFPVTEKVALQLAGLQAQVALGNPKDNNKLEYYADIDGYLPYRISRTRGEDVWVPIIAQAHKQYGANRSELTAKALYLSCVMQYPLYGSTMFPVTYRGYWSYGNSLILGINSEGIMLIKPDDKFVLNEYRYQEVESILLDPSDSFITITLQRHLSENNHKCFVFETTQKNEIGSLIASYCPSLAAWLTESEAPQKRVKGITNEDRVRLYHNLVNCRRALVDHDILRKPIDSSGSFLRNTLRRLSKHKLDKLRQEHGGDTGETYKGFHYAFWAFSRQQLPQSISRLPDQEEQIMLQVFQIILTYAGLGQNGEC</sequence>
<dbReference type="InterPro" id="IPR035963">
    <property type="entry name" value="FERM_2"/>
</dbReference>
<dbReference type="GO" id="GO:0009887">
    <property type="term" value="P:animal organ morphogenesis"/>
    <property type="evidence" value="ECO:0007669"/>
    <property type="project" value="UniProtKB-ARBA"/>
</dbReference>
<dbReference type="Gene3D" id="1.10.10.820">
    <property type="match status" value="1"/>
</dbReference>
<feature type="domain" description="MyTH4" evidence="8">
    <location>
        <begin position="994"/>
        <end position="1143"/>
    </location>
</feature>
<dbReference type="GO" id="GO:0030182">
    <property type="term" value="P:neuron differentiation"/>
    <property type="evidence" value="ECO:0007669"/>
    <property type="project" value="UniProtKB-ARBA"/>
</dbReference>
<evidence type="ECO:0000256" key="2">
    <source>
        <dbReference type="ARBA" id="ARBA00022840"/>
    </source>
</evidence>
<dbReference type="Gene3D" id="6.20.240.20">
    <property type="match status" value="1"/>
</dbReference>
<evidence type="ECO:0000256" key="3">
    <source>
        <dbReference type="ARBA" id="ARBA00023123"/>
    </source>
</evidence>
<reference evidence="10 11" key="1">
    <citation type="submission" date="2017-03" db="EMBL/GenBank/DDBJ databases">
        <title>Genome of the blue death feigning beetle - Asbolus verrucosus.</title>
        <authorList>
            <person name="Rider S.D."/>
        </authorList>
    </citation>
    <scope>NUCLEOTIDE SEQUENCE [LARGE SCALE GENOMIC DNA]</scope>
    <source>
        <strain evidence="10">Butters</strain>
        <tissue evidence="10">Head and leg muscle</tissue>
    </source>
</reference>
<dbReference type="InterPro" id="IPR000299">
    <property type="entry name" value="FERM_domain"/>
</dbReference>
<feature type="compositionally biased region" description="Pro residues" evidence="6">
    <location>
        <begin position="875"/>
        <end position="885"/>
    </location>
</feature>
<dbReference type="InterPro" id="IPR000048">
    <property type="entry name" value="IQ_motif_EF-hand-BS"/>
</dbReference>
<dbReference type="SUPFAM" id="SSF52540">
    <property type="entry name" value="P-loop containing nucleoside triphosphate hydrolases"/>
    <property type="match status" value="1"/>
</dbReference>
<dbReference type="GO" id="GO:0005524">
    <property type="term" value="F:ATP binding"/>
    <property type="evidence" value="ECO:0007669"/>
    <property type="project" value="UniProtKB-UniRule"/>
</dbReference>
<dbReference type="SMART" id="SM00139">
    <property type="entry name" value="MyTH4"/>
    <property type="match status" value="1"/>
</dbReference>
<comment type="caution">
    <text evidence="10">The sequence shown here is derived from an EMBL/GenBank/DDBJ whole genome shotgun (WGS) entry which is preliminary data.</text>
</comment>
<feature type="non-terminal residue" evidence="10">
    <location>
        <position position="1"/>
    </location>
</feature>
<feature type="domain" description="Myosin motor" evidence="9">
    <location>
        <begin position="1"/>
        <end position="609"/>
    </location>
</feature>
<feature type="compositionally biased region" description="Pro residues" evidence="6">
    <location>
        <begin position="816"/>
        <end position="839"/>
    </location>
</feature>
<dbReference type="Pfam" id="PF00612">
    <property type="entry name" value="IQ"/>
    <property type="match status" value="2"/>
</dbReference>
<dbReference type="Pfam" id="PF00373">
    <property type="entry name" value="FERM_M"/>
    <property type="match status" value="1"/>
</dbReference>
<evidence type="ECO:0000313" key="10">
    <source>
        <dbReference type="EMBL" id="RZC38317.1"/>
    </source>
</evidence>
<name>A0A482W115_ASBVE</name>
<dbReference type="Gene3D" id="1.25.40.530">
    <property type="entry name" value="MyTH4 domain"/>
    <property type="match status" value="1"/>
</dbReference>
<dbReference type="InterPro" id="IPR011993">
    <property type="entry name" value="PH-like_dom_sf"/>
</dbReference>
<dbReference type="InterPro" id="IPR036961">
    <property type="entry name" value="Kinesin_motor_dom_sf"/>
</dbReference>
<dbReference type="Pfam" id="PF00784">
    <property type="entry name" value="MyTH4"/>
    <property type="match status" value="1"/>
</dbReference>
<dbReference type="PRINTS" id="PR00193">
    <property type="entry name" value="MYOSINHEAVY"/>
</dbReference>
<dbReference type="Gene3D" id="1.20.120.720">
    <property type="entry name" value="Myosin VI head, motor domain, U50 subdomain"/>
    <property type="match status" value="1"/>
</dbReference>
<dbReference type="PROSITE" id="PS50057">
    <property type="entry name" value="FERM_3"/>
    <property type="match status" value="1"/>
</dbReference>
<evidence type="ECO:0000259" key="7">
    <source>
        <dbReference type="PROSITE" id="PS50057"/>
    </source>
</evidence>
<feature type="region of interest" description="Disordered" evidence="6">
    <location>
        <begin position="809"/>
        <end position="947"/>
    </location>
</feature>
<organism evidence="10 11">
    <name type="scientific">Asbolus verrucosus</name>
    <name type="common">Desert ironclad beetle</name>
    <dbReference type="NCBI Taxonomy" id="1661398"/>
    <lineage>
        <taxon>Eukaryota</taxon>
        <taxon>Metazoa</taxon>
        <taxon>Ecdysozoa</taxon>
        <taxon>Arthropoda</taxon>
        <taxon>Hexapoda</taxon>
        <taxon>Insecta</taxon>
        <taxon>Pterygota</taxon>
        <taxon>Neoptera</taxon>
        <taxon>Endopterygota</taxon>
        <taxon>Coleoptera</taxon>
        <taxon>Polyphaga</taxon>
        <taxon>Cucujiformia</taxon>
        <taxon>Tenebrionidae</taxon>
        <taxon>Pimeliinae</taxon>
        <taxon>Asbolus</taxon>
    </lineage>
</organism>
<evidence type="ECO:0000313" key="11">
    <source>
        <dbReference type="Proteomes" id="UP000292052"/>
    </source>
</evidence>
<dbReference type="InterPro" id="IPR001609">
    <property type="entry name" value="Myosin_head_motor_dom-like"/>
</dbReference>
<keyword evidence="5" id="KW-0009">Actin-binding</keyword>
<gene>
    <name evidence="10" type="ORF">BDFB_000859</name>
</gene>
<keyword evidence="3 5" id="KW-0518">Myosin</keyword>
<keyword evidence="11" id="KW-1185">Reference proteome</keyword>
<dbReference type="PANTHER" id="PTHR46049:SF5">
    <property type="entry name" value="PLECKSTRIN HOMOLOGY DOMAIN-CONTAINING FAMILY H MEMBER 3"/>
    <property type="match status" value="1"/>
</dbReference>
<proteinExistence type="inferred from homology"/>
<evidence type="ECO:0000256" key="4">
    <source>
        <dbReference type="ARBA" id="ARBA00023175"/>
    </source>
</evidence>
<dbReference type="PROSITE" id="PS51456">
    <property type="entry name" value="MYOSIN_MOTOR"/>
    <property type="match status" value="1"/>
</dbReference>
<dbReference type="SUPFAM" id="SSF54236">
    <property type="entry name" value="Ubiquitin-like"/>
    <property type="match status" value="1"/>
</dbReference>
<dbReference type="SUPFAM" id="SSF47031">
    <property type="entry name" value="Second domain of FERM"/>
    <property type="match status" value="1"/>
</dbReference>
<dbReference type="PANTHER" id="PTHR46049">
    <property type="entry name" value="AGAP003327-PA"/>
    <property type="match status" value="1"/>
</dbReference>
<dbReference type="Proteomes" id="UP000292052">
    <property type="component" value="Unassembled WGS sequence"/>
</dbReference>
<comment type="similarity">
    <text evidence="5">Belongs to the TRAFAC class myosin-kinesin ATPase superfamily. Myosin family.</text>
</comment>
<dbReference type="PROSITE" id="PS50096">
    <property type="entry name" value="IQ"/>
    <property type="match status" value="2"/>
</dbReference>
<dbReference type="Gene3D" id="1.20.5.190">
    <property type="match status" value="1"/>
</dbReference>
<dbReference type="InterPro" id="IPR038185">
    <property type="entry name" value="MyTH4_dom_sf"/>
</dbReference>
<dbReference type="Pfam" id="PF21989">
    <property type="entry name" value="RA_2"/>
    <property type="match status" value="1"/>
</dbReference>
<dbReference type="InterPro" id="IPR000857">
    <property type="entry name" value="MyTH4_dom"/>
</dbReference>
<dbReference type="InterPro" id="IPR014352">
    <property type="entry name" value="FERM/acyl-CoA-bd_prot_sf"/>
</dbReference>
<feature type="compositionally biased region" description="Basic and acidic residues" evidence="6">
    <location>
        <begin position="929"/>
        <end position="947"/>
    </location>
</feature>
<evidence type="ECO:0000256" key="6">
    <source>
        <dbReference type="SAM" id="MobiDB-lite"/>
    </source>
</evidence>
<evidence type="ECO:0000256" key="5">
    <source>
        <dbReference type="PROSITE-ProRule" id="PRU00782"/>
    </source>
</evidence>
<feature type="binding site" evidence="5">
    <location>
        <begin position="47"/>
        <end position="54"/>
    </location>
    <ligand>
        <name>ATP</name>
        <dbReference type="ChEBI" id="CHEBI:30616"/>
    </ligand>
</feature>
<dbReference type="GO" id="GO:0071944">
    <property type="term" value="C:cell periphery"/>
    <property type="evidence" value="ECO:0007669"/>
    <property type="project" value="UniProtKB-ARBA"/>
</dbReference>
<dbReference type="GO" id="GO:0003779">
    <property type="term" value="F:actin binding"/>
    <property type="evidence" value="ECO:0007669"/>
    <property type="project" value="UniProtKB-KW"/>
</dbReference>
<feature type="region of interest" description="Actin-binding" evidence="5">
    <location>
        <begin position="490"/>
        <end position="512"/>
    </location>
</feature>
<dbReference type="Gene3D" id="1.20.58.530">
    <property type="match status" value="1"/>
</dbReference>
<dbReference type="SMART" id="SM00015">
    <property type="entry name" value="IQ"/>
    <property type="match status" value="3"/>
</dbReference>
<dbReference type="SMART" id="SM00295">
    <property type="entry name" value="B41"/>
    <property type="match status" value="1"/>
</dbReference>
<evidence type="ECO:0000259" key="8">
    <source>
        <dbReference type="PROSITE" id="PS51016"/>
    </source>
</evidence>
<dbReference type="InterPro" id="IPR019748">
    <property type="entry name" value="FERM_central"/>
</dbReference>
<dbReference type="InterPro" id="IPR051724">
    <property type="entry name" value="Actin_motor_Myosin"/>
</dbReference>
<dbReference type="OrthoDB" id="6108017at2759"/>
<dbReference type="PROSITE" id="PS51016">
    <property type="entry name" value="MYTH4"/>
    <property type="match status" value="1"/>
</dbReference>
<dbReference type="Gene3D" id="2.30.29.30">
    <property type="entry name" value="Pleckstrin-homology domain (PH domain)/Phosphotyrosine-binding domain (PTB)"/>
    <property type="match status" value="1"/>
</dbReference>
<evidence type="ECO:0000259" key="9">
    <source>
        <dbReference type="PROSITE" id="PS51456"/>
    </source>
</evidence>
<feature type="domain" description="FERM" evidence="7">
    <location>
        <begin position="1148"/>
        <end position="1472"/>
    </location>
</feature>
<dbReference type="SMART" id="SM00242">
    <property type="entry name" value="MYSc"/>
    <property type="match status" value="1"/>
</dbReference>
<keyword evidence="2 5" id="KW-0067">ATP-binding</keyword>
<dbReference type="InterPro" id="IPR019749">
    <property type="entry name" value="Band_41_domain"/>
</dbReference>
<feature type="region of interest" description="Disordered" evidence="6">
    <location>
        <begin position="691"/>
        <end position="733"/>
    </location>
</feature>
<protein>
    <submittedName>
        <fullName evidence="10">Unconventional myosin-X</fullName>
    </submittedName>
</protein>
<dbReference type="CDD" id="cd14473">
    <property type="entry name" value="FERM_B-lobe"/>
    <property type="match status" value="1"/>
</dbReference>
<dbReference type="SUPFAM" id="SSF50729">
    <property type="entry name" value="PH domain-like"/>
    <property type="match status" value="1"/>
</dbReference>
<keyword evidence="4 5" id="KW-0505">Motor protein</keyword>
<dbReference type="STRING" id="1661398.A0A482W115"/>
<dbReference type="Pfam" id="PF00063">
    <property type="entry name" value="Myosin_head"/>
    <property type="match status" value="2"/>
</dbReference>
<accession>A0A482W115</accession>
<dbReference type="GO" id="GO:0005737">
    <property type="term" value="C:cytoplasm"/>
    <property type="evidence" value="ECO:0007669"/>
    <property type="project" value="UniProtKB-ARBA"/>
</dbReference>
<dbReference type="CDD" id="cd17208">
    <property type="entry name" value="FERM_F1_DdMyo7_like"/>
    <property type="match status" value="1"/>
</dbReference>
<evidence type="ECO:0000256" key="1">
    <source>
        <dbReference type="ARBA" id="ARBA00022741"/>
    </source>
</evidence>
<keyword evidence="1 5" id="KW-0547">Nucleotide-binding</keyword>
<dbReference type="InterPro" id="IPR027417">
    <property type="entry name" value="P-loop_NTPase"/>
</dbReference>
<dbReference type="Gene3D" id="3.10.20.90">
    <property type="entry name" value="Phosphatidylinositol 3-kinase Catalytic Subunit, Chain A, domain 1"/>
    <property type="match status" value="1"/>
</dbReference>
<dbReference type="GO" id="GO:0016459">
    <property type="term" value="C:myosin complex"/>
    <property type="evidence" value="ECO:0007669"/>
    <property type="project" value="UniProtKB-KW"/>
</dbReference>
<feature type="compositionally biased region" description="Basic and acidic residues" evidence="6">
    <location>
        <begin position="909"/>
        <end position="922"/>
    </location>
</feature>
<dbReference type="Gene3D" id="3.40.850.10">
    <property type="entry name" value="Kinesin motor domain"/>
    <property type="match status" value="1"/>
</dbReference>